<keyword evidence="4" id="KW-0812">Transmembrane</keyword>
<dbReference type="GO" id="GO:0006508">
    <property type="term" value="P:proteolysis"/>
    <property type="evidence" value="ECO:0007669"/>
    <property type="project" value="UniProtKB-KW"/>
</dbReference>
<feature type="transmembrane region" description="Helical" evidence="4">
    <location>
        <begin position="7"/>
        <end position="25"/>
    </location>
</feature>
<keyword evidence="4" id="KW-0472">Membrane</keyword>
<evidence type="ECO:0000256" key="1">
    <source>
        <dbReference type="ARBA" id="ARBA00007447"/>
    </source>
</evidence>
<keyword evidence="3" id="KW-0378">Hydrolase</keyword>
<dbReference type="EMBL" id="JAAGAX010000010">
    <property type="protein sequence ID" value="KAF2302579.1"/>
    <property type="molecule type" value="Genomic_DNA"/>
</dbReference>
<dbReference type="Pfam" id="PF14541">
    <property type="entry name" value="TAXi_C"/>
    <property type="match status" value="1"/>
</dbReference>
<dbReference type="GO" id="GO:0005576">
    <property type="term" value="C:extracellular region"/>
    <property type="evidence" value="ECO:0007669"/>
    <property type="project" value="TreeGrafter"/>
</dbReference>
<dbReference type="GO" id="GO:0004190">
    <property type="term" value="F:aspartic-type endopeptidase activity"/>
    <property type="evidence" value="ECO:0007669"/>
    <property type="project" value="InterPro"/>
</dbReference>
<gene>
    <name evidence="6" type="ORF">GH714_037863</name>
</gene>
<dbReference type="InterPro" id="IPR032861">
    <property type="entry name" value="TAXi_N"/>
</dbReference>
<proteinExistence type="inferred from homology"/>
<feature type="domain" description="Peptidase A1" evidence="5">
    <location>
        <begin position="96"/>
        <end position="369"/>
    </location>
</feature>
<dbReference type="SUPFAM" id="SSF50630">
    <property type="entry name" value="Acid proteases"/>
    <property type="match status" value="1"/>
</dbReference>
<keyword evidence="7" id="KW-1185">Reference proteome</keyword>
<organism evidence="6 7">
    <name type="scientific">Hevea brasiliensis</name>
    <name type="common">Para rubber tree</name>
    <name type="synonym">Siphonia brasiliensis</name>
    <dbReference type="NCBI Taxonomy" id="3981"/>
    <lineage>
        <taxon>Eukaryota</taxon>
        <taxon>Viridiplantae</taxon>
        <taxon>Streptophyta</taxon>
        <taxon>Embryophyta</taxon>
        <taxon>Tracheophyta</taxon>
        <taxon>Spermatophyta</taxon>
        <taxon>Magnoliopsida</taxon>
        <taxon>eudicotyledons</taxon>
        <taxon>Gunneridae</taxon>
        <taxon>Pentapetalae</taxon>
        <taxon>rosids</taxon>
        <taxon>fabids</taxon>
        <taxon>Malpighiales</taxon>
        <taxon>Euphorbiaceae</taxon>
        <taxon>Crotonoideae</taxon>
        <taxon>Micrandreae</taxon>
        <taxon>Hevea</taxon>
    </lineage>
</organism>
<keyword evidence="4" id="KW-1133">Transmembrane helix</keyword>
<dbReference type="Proteomes" id="UP000467840">
    <property type="component" value="Chromosome 4"/>
</dbReference>
<dbReference type="InterPro" id="IPR001969">
    <property type="entry name" value="Aspartic_peptidase_AS"/>
</dbReference>
<reference evidence="6 7" key="1">
    <citation type="journal article" date="2020" name="Mol. Plant">
        <title>The Chromosome-Based Rubber Tree Genome Provides New Insights into Spurge Genome Evolution and Rubber Biosynthesis.</title>
        <authorList>
            <person name="Liu J."/>
            <person name="Shi C."/>
            <person name="Shi C.C."/>
            <person name="Li W."/>
            <person name="Zhang Q.J."/>
            <person name="Zhang Y."/>
            <person name="Li K."/>
            <person name="Lu H.F."/>
            <person name="Shi C."/>
            <person name="Zhu S.T."/>
            <person name="Xiao Z.Y."/>
            <person name="Nan H."/>
            <person name="Yue Y."/>
            <person name="Zhu X.G."/>
            <person name="Wu Y."/>
            <person name="Hong X.N."/>
            <person name="Fan G.Y."/>
            <person name="Tong Y."/>
            <person name="Zhang D."/>
            <person name="Mao C.L."/>
            <person name="Liu Y.L."/>
            <person name="Hao S.J."/>
            <person name="Liu W.Q."/>
            <person name="Lv M.Q."/>
            <person name="Zhang H.B."/>
            <person name="Liu Y."/>
            <person name="Hu-Tang G.R."/>
            <person name="Wang J.P."/>
            <person name="Wang J.H."/>
            <person name="Sun Y.H."/>
            <person name="Ni S.B."/>
            <person name="Chen W.B."/>
            <person name="Zhang X.C."/>
            <person name="Jiao Y.N."/>
            <person name="Eichler E.E."/>
            <person name="Li G.H."/>
            <person name="Liu X."/>
            <person name="Gao L.Z."/>
        </authorList>
    </citation>
    <scope>NUCLEOTIDE SEQUENCE [LARGE SCALE GENOMIC DNA]</scope>
    <source>
        <strain evidence="7">cv. GT1</strain>
        <tissue evidence="6">Leaf</tissue>
    </source>
</reference>
<sequence length="369" mass="40611">MAVISNVYAFLLIYLFGIISVFSPLETTASNGIAGFTANLIHRDSPISPLYNPKDSYFYRLRNSFYRSIVRANHFKPNSVFVKALQSDIIHGGGEYFMRISIGTPSVELLAIADTDDLPVTVKCRVAPGFAMHWIVKLEFALPEVLLTTVDILTPMETIRSLMAILPLKRFTIGSTNSNSVPLQPVALGCGTRNGGTFDEVGSGIIGLGGGSLSLISQLSSKISGRFSYCLVPTSEQSNYSTSKINFGIDMLMSDPDLVAYTPLVSKEPDTFYYLTLEAISVGNMRLAYKNSWNKNVQQGNIIIDSGTTLTFLDSEFYNELESAMEEVVKAERVSDPQGIFSICFRDSGDVDLPIKLLISLMRMWSCSQ</sequence>
<dbReference type="InterPro" id="IPR033121">
    <property type="entry name" value="PEPTIDASE_A1"/>
</dbReference>
<evidence type="ECO:0000256" key="4">
    <source>
        <dbReference type="SAM" id="Phobius"/>
    </source>
</evidence>
<keyword evidence="2" id="KW-0645">Protease</keyword>
<dbReference type="PANTHER" id="PTHR47967">
    <property type="entry name" value="OS07G0603500 PROTEIN-RELATED"/>
    <property type="match status" value="1"/>
</dbReference>
<comment type="similarity">
    <text evidence="1">Belongs to the peptidase A1 family.</text>
</comment>
<dbReference type="Pfam" id="PF14543">
    <property type="entry name" value="TAXi_N"/>
    <property type="match status" value="1"/>
</dbReference>
<dbReference type="InterPro" id="IPR032799">
    <property type="entry name" value="TAXi_C"/>
</dbReference>
<dbReference type="PROSITE" id="PS00141">
    <property type="entry name" value="ASP_PROTEASE"/>
    <property type="match status" value="1"/>
</dbReference>
<dbReference type="InterPro" id="IPR021109">
    <property type="entry name" value="Peptidase_aspartic_dom_sf"/>
</dbReference>
<evidence type="ECO:0000313" key="7">
    <source>
        <dbReference type="Proteomes" id="UP000467840"/>
    </source>
</evidence>
<evidence type="ECO:0000256" key="3">
    <source>
        <dbReference type="ARBA" id="ARBA00022801"/>
    </source>
</evidence>
<dbReference type="Gene3D" id="2.40.70.10">
    <property type="entry name" value="Acid Proteases"/>
    <property type="match status" value="2"/>
</dbReference>
<evidence type="ECO:0000259" key="5">
    <source>
        <dbReference type="PROSITE" id="PS51767"/>
    </source>
</evidence>
<dbReference type="PROSITE" id="PS51767">
    <property type="entry name" value="PEPTIDASE_A1"/>
    <property type="match status" value="1"/>
</dbReference>
<evidence type="ECO:0000313" key="6">
    <source>
        <dbReference type="EMBL" id="KAF2302579.1"/>
    </source>
</evidence>
<dbReference type="InterPro" id="IPR051708">
    <property type="entry name" value="Plant_Aspart_Prot_A1"/>
</dbReference>
<comment type="caution">
    <text evidence="6">The sequence shown here is derived from an EMBL/GenBank/DDBJ whole genome shotgun (WGS) entry which is preliminary data.</text>
</comment>
<accession>A0A6A6LSK9</accession>
<evidence type="ECO:0000256" key="2">
    <source>
        <dbReference type="ARBA" id="ARBA00022670"/>
    </source>
</evidence>
<protein>
    <recommendedName>
        <fullName evidence="5">Peptidase A1 domain-containing protein</fullName>
    </recommendedName>
</protein>
<dbReference type="PANTHER" id="PTHR47967:SF128">
    <property type="entry name" value="ASPARTIC PROTEINASE CDR1-LIKE"/>
    <property type="match status" value="1"/>
</dbReference>
<name>A0A6A6LSK9_HEVBR</name>
<dbReference type="AlphaFoldDB" id="A0A6A6LSK9"/>